<sequence>MIKSIAVRNFKSLADFDFKLSKFNCLIGMNGAGKSTVLQAIDFIAQLMVGNVDDWLIRREWTALELNCKLQSKSNIQLAVEYQTENGDEIVWGCSFNRHELLCTSELLEVNGIEQLNVKSKQYRIGENSDTEIAFKYQGSILSQLRDSELPAPILEFRDGMRRILSLELLSPNLLRKRARSSDVDIGPGGEKLSAFLYSIKGEKRDFLIKLLQSFYPNMQDYKVSSQQSGWKKLTIIEKFGQQKIETEARHINDGLLRILAILAQSSSNHSLILLDEIENGINPEIVEKLVDSLVNSTQQILVTTHSPMILNYLEDATARESVQFIYKNDKGETRARPFFSIPRIGEKLTYMGPGEAFIDTDLTALTQECVAFDEKEREEKDRTK</sequence>
<accession>G3IXI4</accession>
<dbReference type="PANTHER" id="PTHR43581:SF4">
    <property type="entry name" value="ATP_GTP PHOSPHATASE"/>
    <property type="match status" value="1"/>
</dbReference>
<evidence type="ECO:0000259" key="2">
    <source>
        <dbReference type="Pfam" id="PF13304"/>
    </source>
</evidence>
<dbReference type="PANTHER" id="PTHR43581">
    <property type="entry name" value="ATP/GTP PHOSPHATASE"/>
    <property type="match status" value="1"/>
</dbReference>
<dbReference type="InterPro" id="IPR014555">
    <property type="entry name" value="RecF-like"/>
</dbReference>
<feature type="domain" description="Endonuclease GajA/Old nuclease/RecF-like AAA" evidence="1">
    <location>
        <begin position="1"/>
        <end position="134"/>
    </location>
</feature>
<dbReference type="InterPro" id="IPR041685">
    <property type="entry name" value="AAA_GajA/Old/RecF-like"/>
</dbReference>
<keyword evidence="4" id="KW-1185">Reference proteome</keyword>
<evidence type="ECO:0000313" key="3">
    <source>
        <dbReference type="EMBL" id="EGW23393.1"/>
    </source>
</evidence>
<reference evidence="3 4" key="1">
    <citation type="submission" date="2011-06" db="EMBL/GenBank/DDBJ databases">
        <title>Genomic sequence of Methylobacter tundripaludum SV96.</title>
        <authorList>
            <consortium name="US DOE Joint Genome Institute"/>
            <person name="Lucas S."/>
            <person name="Han J."/>
            <person name="Lapidus A."/>
            <person name="Cheng J.-F."/>
            <person name="Goodwin L."/>
            <person name="Pitluck S."/>
            <person name="Held B."/>
            <person name="Detter J.C."/>
            <person name="Han C."/>
            <person name="Tapia R."/>
            <person name="Land M."/>
            <person name="Hauser L."/>
            <person name="Kyrpides N."/>
            <person name="Ivanova N."/>
            <person name="Ovchinnikova G."/>
            <person name="Pagani I."/>
            <person name="Klotz M.G."/>
            <person name="Dispirito A.A."/>
            <person name="Murrell J.C."/>
            <person name="Dunfield P."/>
            <person name="Kalyuzhnaya M.G."/>
            <person name="Svenning M."/>
            <person name="Trotsenko Y.A."/>
            <person name="Stein L.Y."/>
            <person name="Woyke T."/>
        </authorList>
    </citation>
    <scope>NUCLEOTIDE SEQUENCE [LARGE SCALE GENOMIC DNA]</scope>
    <source>
        <strain evidence="4">ATCC BAA-1195 / DSM 17260 / SV96</strain>
    </source>
</reference>
<organism evidence="3 4">
    <name type="scientific">Methylobacter tundripaludum (strain ATCC BAA-1195 / DSM 17260 / SV96)</name>
    <dbReference type="NCBI Taxonomy" id="697282"/>
    <lineage>
        <taxon>Bacteria</taxon>
        <taxon>Pseudomonadati</taxon>
        <taxon>Pseudomonadota</taxon>
        <taxon>Gammaproteobacteria</taxon>
        <taxon>Methylococcales</taxon>
        <taxon>Methylococcaceae</taxon>
        <taxon>Methylobacter</taxon>
    </lineage>
</organism>
<feature type="domain" description="ATPase AAA-type core" evidence="2">
    <location>
        <begin position="192"/>
        <end position="311"/>
    </location>
</feature>
<dbReference type="RefSeq" id="WP_006891577.1">
    <property type="nucleotide sequence ID" value="NZ_JH109152.1"/>
</dbReference>
<proteinExistence type="predicted"/>
<dbReference type="HOGENOM" id="CLU_035814_2_0_6"/>
<protein>
    <submittedName>
        <fullName evidence="3">SMC domain protein</fullName>
    </submittedName>
</protein>
<dbReference type="InterPro" id="IPR003959">
    <property type="entry name" value="ATPase_AAA_core"/>
</dbReference>
<dbReference type="Pfam" id="PF13304">
    <property type="entry name" value="AAA_21"/>
    <property type="match status" value="1"/>
</dbReference>
<dbReference type="eggNOG" id="COG4637">
    <property type="taxonomic scope" value="Bacteria"/>
</dbReference>
<dbReference type="GO" id="GO:0016887">
    <property type="term" value="F:ATP hydrolysis activity"/>
    <property type="evidence" value="ECO:0007669"/>
    <property type="project" value="InterPro"/>
</dbReference>
<name>G3IXI4_METTV</name>
<dbReference type="PIRSF" id="PIRSF029347">
    <property type="entry name" value="RecF"/>
    <property type="match status" value="1"/>
</dbReference>
<dbReference type="Pfam" id="PF13175">
    <property type="entry name" value="AAA_15"/>
    <property type="match status" value="1"/>
</dbReference>
<dbReference type="Proteomes" id="UP000004664">
    <property type="component" value="Unassembled WGS sequence"/>
</dbReference>
<evidence type="ECO:0000259" key="1">
    <source>
        <dbReference type="Pfam" id="PF13175"/>
    </source>
</evidence>
<dbReference type="InterPro" id="IPR051396">
    <property type="entry name" value="Bact_Antivir_Def_Nuclease"/>
</dbReference>
<dbReference type="SUPFAM" id="SSF52540">
    <property type="entry name" value="P-loop containing nucleoside triphosphate hydrolases"/>
    <property type="match status" value="1"/>
</dbReference>
<dbReference type="InterPro" id="IPR027417">
    <property type="entry name" value="P-loop_NTPase"/>
</dbReference>
<dbReference type="GO" id="GO:0005524">
    <property type="term" value="F:ATP binding"/>
    <property type="evidence" value="ECO:0007669"/>
    <property type="project" value="InterPro"/>
</dbReference>
<dbReference type="Gene3D" id="3.40.50.300">
    <property type="entry name" value="P-loop containing nucleotide triphosphate hydrolases"/>
    <property type="match status" value="1"/>
</dbReference>
<dbReference type="AlphaFoldDB" id="G3IXI4"/>
<evidence type="ECO:0000313" key="4">
    <source>
        <dbReference type="Proteomes" id="UP000004664"/>
    </source>
</evidence>
<gene>
    <name evidence="3" type="ORF">Mettu_2244</name>
</gene>
<dbReference type="EMBL" id="JH109152">
    <property type="protein sequence ID" value="EGW23393.1"/>
    <property type="molecule type" value="Genomic_DNA"/>
</dbReference>
<dbReference type="OrthoDB" id="3322489at2"/>
<dbReference type="STRING" id="697282.Mettu_2244"/>